<comment type="caution">
    <text evidence="1">The sequence shown here is derived from an EMBL/GenBank/DDBJ whole genome shotgun (WGS) entry which is preliminary data.</text>
</comment>
<accession>A0A9P4P5M7</accession>
<sequence length="308" mass="35548">MASLQSSHLLALPRELRNNIYGHLCSEDDPNLRCIYTPGKPSNTTTSKENRAYPHPLLLVNLQLSFEYAEHLFKIGHVVIDLSFLVSKISVRSWTPSPFLLHHVRRVTMKIDFKAFPWRTLEPYVEDVMVLCSKLIASLDNTHTLDLVMEYPHIDTYTDRSNLTHPFWTTITRMFQGGKWNKSSGTTWGLAIPSIEISAMNVATYNTTIKQFTVRQSHTPECHDRYNHPSHTYAFTRNVTGVGCIWSTKYSYLDKWAAVFSAGGIAEWTEIRDDEEKFRDHTMSNKKLEVMNNFLREMLGDQDDNFGH</sequence>
<organism evidence="1 2">
    <name type="scientific">Tothia fuscella</name>
    <dbReference type="NCBI Taxonomy" id="1048955"/>
    <lineage>
        <taxon>Eukaryota</taxon>
        <taxon>Fungi</taxon>
        <taxon>Dikarya</taxon>
        <taxon>Ascomycota</taxon>
        <taxon>Pezizomycotina</taxon>
        <taxon>Dothideomycetes</taxon>
        <taxon>Pleosporomycetidae</taxon>
        <taxon>Venturiales</taxon>
        <taxon>Cylindrosympodiaceae</taxon>
        <taxon>Tothia</taxon>
    </lineage>
</organism>
<protein>
    <recommendedName>
        <fullName evidence="3">F-box domain-containing protein</fullName>
    </recommendedName>
</protein>
<name>A0A9P4P5M7_9PEZI</name>
<dbReference type="AlphaFoldDB" id="A0A9P4P5M7"/>
<gene>
    <name evidence="1" type="ORF">EJ08DRAFT_691271</name>
</gene>
<dbReference type="Proteomes" id="UP000800235">
    <property type="component" value="Unassembled WGS sequence"/>
</dbReference>
<evidence type="ECO:0008006" key="3">
    <source>
        <dbReference type="Google" id="ProtNLM"/>
    </source>
</evidence>
<proteinExistence type="predicted"/>
<dbReference type="EMBL" id="MU007009">
    <property type="protein sequence ID" value="KAF2436961.1"/>
    <property type="molecule type" value="Genomic_DNA"/>
</dbReference>
<evidence type="ECO:0000313" key="1">
    <source>
        <dbReference type="EMBL" id="KAF2436961.1"/>
    </source>
</evidence>
<keyword evidence="2" id="KW-1185">Reference proteome</keyword>
<evidence type="ECO:0000313" key="2">
    <source>
        <dbReference type="Proteomes" id="UP000800235"/>
    </source>
</evidence>
<reference evidence="1" key="1">
    <citation type="journal article" date="2020" name="Stud. Mycol.">
        <title>101 Dothideomycetes genomes: a test case for predicting lifestyles and emergence of pathogens.</title>
        <authorList>
            <person name="Haridas S."/>
            <person name="Albert R."/>
            <person name="Binder M."/>
            <person name="Bloem J."/>
            <person name="Labutti K."/>
            <person name="Salamov A."/>
            <person name="Andreopoulos B."/>
            <person name="Baker S."/>
            <person name="Barry K."/>
            <person name="Bills G."/>
            <person name="Bluhm B."/>
            <person name="Cannon C."/>
            <person name="Castanera R."/>
            <person name="Culley D."/>
            <person name="Daum C."/>
            <person name="Ezra D."/>
            <person name="Gonzalez J."/>
            <person name="Henrissat B."/>
            <person name="Kuo A."/>
            <person name="Liang C."/>
            <person name="Lipzen A."/>
            <person name="Lutzoni F."/>
            <person name="Magnuson J."/>
            <person name="Mondo S."/>
            <person name="Nolan M."/>
            <person name="Ohm R."/>
            <person name="Pangilinan J."/>
            <person name="Park H.-J."/>
            <person name="Ramirez L."/>
            <person name="Alfaro M."/>
            <person name="Sun H."/>
            <person name="Tritt A."/>
            <person name="Yoshinaga Y."/>
            <person name="Zwiers L.-H."/>
            <person name="Turgeon B."/>
            <person name="Goodwin S."/>
            <person name="Spatafora J."/>
            <person name="Crous P."/>
            <person name="Grigoriev I."/>
        </authorList>
    </citation>
    <scope>NUCLEOTIDE SEQUENCE</scope>
    <source>
        <strain evidence="1">CBS 130266</strain>
    </source>
</reference>